<evidence type="ECO:0000256" key="8">
    <source>
        <dbReference type="ARBA" id="ARBA00023315"/>
    </source>
</evidence>
<comment type="catalytic activity">
    <reaction evidence="9">
        <text>an alpha-Kdo-(2-&gt;4)-alpha-Kdo-(2-&gt;6)-lipid IVA + a fatty acyl-[ACP] = an alpha-Kdo-(2-&gt;4)-alpha-Kdo-(2-&gt;6)-(acyl)-lipid IVA + holo-[ACP]</text>
        <dbReference type="Rhea" id="RHEA:69396"/>
        <dbReference type="Rhea" id="RHEA-COMP:9685"/>
        <dbReference type="Rhea" id="RHEA-COMP:14125"/>
        <dbReference type="ChEBI" id="CHEBI:64479"/>
        <dbReference type="ChEBI" id="CHEBI:138651"/>
        <dbReference type="ChEBI" id="CHEBI:176429"/>
        <dbReference type="ChEBI" id="CHEBI:176430"/>
        <dbReference type="EC" id="2.3.1.241"/>
    </reaction>
</comment>
<dbReference type="HAMAP" id="MF_01942">
    <property type="entry name" value="Lipid_A_LpxL_LpxP"/>
    <property type="match status" value="1"/>
</dbReference>
<dbReference type="AlphaFoldDB" id="A0A4Z0F8Y8"/>
<dbReference type="GO" id="GO:0009245">
    <property type="term" value="P:lipid A biosynthetic process"/>
    <property type="evidence" value="ECO:0007669"/>
    <property type="project" value="InterPro"/>
</dbReference>
<evidence type="ECO:0000256" key="5">
    <source>
        <dbReference type="ARBA" id="ARBA00022985"/>
    </source>
</evidence>
<keyword evidence="3 9" id="KW-0808">Transferase</keyword>
<comment type="caution">
    <text evidence="10">The sequence shown here is derived from an EMBL/GenBank/DDBJ whole genome shotgun (WGS) entry which is preliminary data.</text>
</comment>
<comment type="pathway">
    <text evidence="9">Glycolipid biosynthesis; KDO(2)-lipid A biosynthesis; KDO(2)-lipid A from CMP-3-deoxy-D-manno-octulosonate and lipid IV(A): step 3/4.</text>
</comment>
<evidence type="ECO:0000256" key="1">
    <source>
        <dbReference type="ARBA" id="ARBA00022475"/>
    </source>
</evidence>
<evidence type="ECO:0000256" key="3">
    <source>
        <dbReference type="ARBA" id="ARBA00022679"/>
    </source>
</evidence>
<feature type="short sequence motif" description="HXXXXD motif" evidence="9">
    <location>
        <begin position="129"/>
        <end position="134"/>
    </location>
</feature>
<dbReference type="InterPro" id="IPR011920">
    <property type="entry name" value="Lipid_A_LpxL_LpxP"/>
</dbReference>
<evidence type="ECO:0000256" key="4">
    <source>
        <dbReference type="ARBA" id="ARBA00022692"/>
    </source>
</evidence>
<dbReference type="PANTHER" id="PTHR30606:SF9">
    <property type="entry name" value="LIPID A BIOSYNTHESIS LAUROYLTRANSFERASE"/>
    <property type="match status" value="1"/>
</dbReference>
<keyword evidence="6 9" id="KW-1133">Transmembrane helix</keyword>
<comment type="pathway">
    <text evidence="9">Bacterial outer membrane biogenesis; lipopolysaccharide biosynthesis.</text>
</comment>
<evidence type="ECO:0000256" key="9">
    <source>
        <dbReference type="HAMAP-Rule" id="MF_01942"/>
    </source>
</evidence>
<keyword evidence="1 9" id="KW-1003">Cell membrane</keyword>
<reference evidence="10 11" key="1">
    <citation type="journal article" date="2019" name="ISME J.">
        <title>Candidatus Macondimonas diazotrophica, a novel gammaproteobacterial genus dominating crude-oil-contaminated coastal sediments.</title>
        <authorList>
            <person name="Karthikeyan S."/>
            <person name="Konstantinidis K."/>
        </authorList>
    </citation>
    <scope>NUCLEOTIDE SEQUENCE [LARGE SCALE GENOMIC DNA]</scope>
    <source>
        <strain evidence="10 11">KTK01</strain>
    </source>
</reference>
<dbReference type="GO" id="GO:0005886">
    <property type="term" value="C:plasma membrane"/>
    <property type="evidence" value="ECO:0007669"/>
    <property type="project" value="UniProtKB-SubCell"/>
</dbReference>
<dbReference type="EMBL" id="SRIO01000006">
    <property type="protein sequence ID" value="TFZ82841.1"/>
    <property type="molecule type" value="Genomic_DNA"/>
</dbReference>
<dbReference type="UniPathway" id="UPA00360">
    <property type="reaction ID" value="UER00485"/>
</dbReference>
<proteinExistence type="inferred from homology"/>
<dbReference type="OrthoDB" id="9803456at2"/>
<dbReference type="PIRSF" id="PIRSF026649">
    <property type="entry name" value="MsbB"/>
    <property type="match status" value="1"/>
</dbReference>
<dbReference type="EC" id="2.3.1.241" evidence="9"/>
<keyword evidence="7 9" id="KW-0472">Membrane</keyword>
<keyword evidence="8 9" id="KW-0012">Acyltransferase</keyword>
<comment type="similarity">
    <text evidence="9">Belongs to the LpxL/LpxM/LpxP family.</text>
</comment>
<dbReference type="SUPFAM" id="SSF69593">
    <property type="entry name" value="Glycerol-3-phosphate (1)-acyltransferase"/>
    <property type="match status" value="1"/>
</dbReference>
<dbReference type="GO" id="GO:0009103">
    <property type="term" value="P:lipopolysaccharide biosynthetic process"/>
    <property type="evidence" value="ECO:0007669"/>
    <property type="project" value="UniProtKB-UniRule"/>
</dbReference>
<keyword evidence="4 9" id="KW-0812">Transmembrane</keyword>
<evidence type="ECO:0000256" key="7">
    <source>
        <dbReference type="ARBA" id="ARBA00023136"/>
    </source>
</evidence>
<dbReference type="CDD" id="cd07984">
    <property type="entry name" value="LPLAT_LABLAT-like"/>
    <property type="match status" value="1"/>
</dbReference>
<gene>
    <name evidence="9 10" type="primary">lpxL</name>
    <name evidence="10" type="ORF">E4680_06060</name>
</gene>
<protein>
    <recommendedName>
        <fullName evidence="9">Lipid A biosynthesis acyltransferase</fullName>
        <ecNumber evidence="9">2.3.1.241</ecNumber>
    </recommendedName>
    <alternativeName>
        <fullName evidence="9">Kdo(2)-lipid IV(A) acyltransferase</fullName>
    </alternativeName>
</protein>
<evidence type="ECO:0000313" key="11">
    <source>
        <dbReference type="Proteomes" id="UP000297890"/>
    </source>
</evidence>
<evidence type="ECO:0000256" key="6">
    <source>
        <dbReference type="ARBA" id="ARBA00022989"/>
    </source>
</evidence>
<sequence>MRLPPSHLRHPRHWPLWFLIAGLWVVAQLPYRAQMAIGRGLGLLAFYSIKSRRHVADRNLELCFPDLSAADRAALLRAHFASLGMGIIEVPMSWWAPARRLNGRLKLEGLEHLHAVQQQGQGAILLSGHFTSIDICGRLFAPHADVDILFRPQDNPVIEHYLGGHRKRRFRHAIERHDIRGMVRALRQGRAIWYAPDQNYRGNNSALVPFFGHLAPTHTGTARLARLSGAAVLPFYMERCLETGTYLIRIEPPLKDFPSQDPVADTDRQNRILEAQIRHCPAQYLWVHERFKKRPAPLPDVYARELPPA</sequence>
<dbReference type="Proteomes" id="UP000297890">
    <property type="component" value="Unassembled WGS sequence"/>
</dbReference>
<accession>A0A4Z0F8Y8</accession>
<evidence type="ECO:0000256" key="2">
    <source>
        <dbReference type="ARBA" id="ARBA00022519"/>
    </source>
</evidence>
<dbReference type="PANTHER" id="PTHR30606">
    <property type="entry name" value="LIPID A BIOSYNTHESIS LAUROYL ACYLTRANSFERASE"/>
    <property type="match status" value="1"/>
</dbReference>
<dbReference type="GO" id="GO:0008913">
    <property type="term" value="F:Kdo2-lipid IVA acyltransferase activity"/>
    <property type="evidence" value="ECO:0007669"/>
    <property type="project" value="UniProtKB-EC"/>
</dbReference>
<dbReference type="InterPro" id="IPR004960">
    <property type="entry name" value="LipA_acyltrans"/>
</dbReference>
<keyword evidence="11" id="KW-1185">Reference proteome</keyword>
<dbReference type="RefSeq" id="WP_135281511.1">
    <property type="nucleotide sequence ID" value="NZ_SRIO01000006.1"/>
</dbReference>
<evidence type="ECO:0000313" key="10">
    <source>
        <dbReference type="EMBL" id="TFZ82841.1"/>
    </source>
</evidence>
<keyword evidence="5 9" id="KW-0448">Lipopolysaccharide biosynthesis</keyword>
<dbReference type="GO" id="GO:0036104">
    <property type="term" value="P:Kdo2-lipid A biosynthetic process"/>
    <property type="evidence" value="ECO:0007669"/>
    <property type="project" value="UniProtKB-UniRule"/>
</dbReference>
<dbReference type="Pfam" id="PF03279">
    <property type="entry name" value="Lip_A_acyltrans"/>
    <property type="match status" value="1"/>
</dbReference>
<keyword evidence="2 9" id="KW-0997">Cell inner membrane</keyword>
<comment type="subcellular location">
    <subcellularLocation>
        <location evidence="9">Cell inner membrane</location>
        <topology evidence="9">Single-pass membrane protein</topology>
    </subcellularLocation>
</comment>
<organism evidence="10 11">
    <name type="scientific">Candidatus Macondimonas diazotrophica</name>
    <dbReference type="NCBI Taxonomy" id="2305248"/>
    <lineage>
        <taxon>Bacteria</taxon>
        <taxon>Pseudomonadati</taxon>
        <taxon>Pseudomonadota</taxon>
        <taxon>Gammaproteobacteria</taxon>
        <taxon>Chromatiales</taxon>
        <taxon>Ectothiorhodospiraceae</taxon>
        <taxon>Candidatus Macondimonas</taxon>
    </lineage>
</organism>
<name>A0A4Z0F8Y8_9GAMM</name>
<dbReference type="NCBIfam" id="TIGR02207">
    <property type="entry name" value="lipid_A_htrB"/>
    <property type="match status" value="1"/>
</dbReference>
<dbReference type="UniPathway" id="UPA00030"/>
<comment type="function">
    <text evidence="9">Catalyzes the transfer of an acyl chain from an acyl-[acyl-carrier-protein] (ACP) to a Kdo(2)-lipid IV(A) to form a Kdo(2)-(acyl)-lipid IV(A).</text>
</comment>